<evidence type="ECO:0000256" key="1">
    <source>
        <dbReference type="SAM" id="MobiDB-lite"/>
    </source>
</evidence>
<feature type="region of interest" description="Disordered" evidence="1">
    <location>
        <begin position="50"/>
        <end position="95"/>
    </location>
</feature>
<reference evidence="2 3" key="2">
    <citation type="submission" date="2016-03" db="EMBL/GenBank/DDBJ databases">
        <title>New uncultured bacterium of the family Gallionellaceae from acid mine drainage: description and reconstruction of genome based on metagenomic analysis of microbial community.</title>
        <authorList>
            <person name="Kadnikov V."/>
            <person name="Ivasenko D."/>
            <person name="Beletsky A."/>
            <person name="Mardanov A."/>
            <person name="Danilova E."/>
            <person name="Pimenov N."/>
            <person name="Karnachuk O."/>
            <person name="Ravin N."/>
        </authorList>
    </citation>
    <scope>NUCLEOTIDE SEQUENCE [LARGE SCALE GENOMIC DNA]</scope>
    <source>
        <strain evidence="2">ShG14-8</strain>
    </source>
</reference>
<proteinExistence type="predicted"/>
<comment type="caution">
    <text evidence="2">The sequence shown here is derived from an EMBL/GenBank/DDBJ whole genome shotgun (WGS) entry which is preliminary data.</text>
</comment>
<reference evidence="2 3" key="1">
    <citation type="submission" date="2016-02" db="EMBL/GenBank/DDBJ databases">
        <authorList>
            <person name="Wen L."/>
            <person name="He K."/>
            <person name="Yang H."/>
        </authorList>
    </citation>
    <scope>NUCLEOTIDE SEQUENCE [LARGE SCALE GENOMIC DNA]</scope>
    <source>
        <strain evidence="2">ShG14-8</strain>
    </source>
</reference>
<name>A0A139BVD8_9PROT</name>
<dbReference type="AlphaFoldDB" id="A0A139BVD8"/>
<sequence>MTTHTPVVPGSADNDQARVLERPDGFYWQDMLTEKMYGPFPTRVEAVQDMESQNDSGFEEGESLEDAEDEIGISTWIDPETGEPAEGLSTRHSDD</sequence>
<evidence type="ECO:0000313" key="2">
    <source>
        <dbReference type="EMBL" id="KXS32947.1"/>
    </source>
</evidence>
<protein>
    <submittedName>
        <fullName evidence="2">Uncharacterized protein</fullName>
    </submittedName>
</protein>
<evidence type="ECO:0000313" key="3">
    <source>
        <dbReference type="Proteomes" id="UP000070578"/>
    </source>
</evidence>
<feature type="compositionally biased region" description="Acidic residues" evidence="1">
    <location>
        <begin position="57"/>
        <end position="71"/>
    </location>
</feature>
<dbReference type="EMBL" id="LSLI01000015">
    <property type="protein sequence ID" value="KXS32947.1"/>
    <property type="molecule type" value="Genomic_DNA"/>
</dbReference>
<organism evidence="2 3">
    <name type="scientific">Candidatus Gallionella acididurans</name>
    <dbReference type="NCBI Taxonomy" id="1796491"/>
    <lineage>
        <taxon>Bacteria</taxon>
        <taxon>Pseudomonadati</taxon>
        <taxon>Pseudomonadota</taxon>
        <taxon>Betaproteobacteria</taxon>
        <taxon>Nitrosomonadales</taxon>
        <taxon>Gallionellaceae</taxon>
        <taxon>Gallionella</taxon>
    </lineage>
</organism>
<gene>
    <name evidence="2" type="ORF">AWT59_0956</name>
</gene>
<dbReference type="Proteomes" id="UP000070578">
    <property type="component" value="Unassembled WGS sequence"/>
</dbReference>
<accession>A0A139BVD8</accession>